<dbReference type="OrthoDB" id="9776669at2"/>
<dbReference type="PANTHER" id="PTHR42941">
    <property type="entry name" value="SLL1037 PROTEIN"/>
    <property type="match status" value="1"/>
</dbReference>
<comment type="caution">
    <text evidence="2">The sequence shown here is derived from an EMBL/GenBank/DDBJ whole genome shotgun (WGS) entry which is preliminary data.</text>
</comment>
<protein>
    <submittedName>
        <fullName evidence="2">TRAP transporter solute receptor, TAXI family</fullName>
    </submittedName>
</protein>
<accession>A0A063Y437</accession>
<dbReference type="EMBL" id="JMSZ01000010">
    <property type="protein sequence ID" value="KDE41078.1"/>
    <property type="molecule type" value="Genomic_DNA"/>
</dbReference>
<evidence type="ECO:0000313" key="2">
    <source>
        <dbReference type="EMBL" id="KDE41078.1"/>
    </source>
</evidence>
<proteinExistence type="predicted"/>
<keyword evidence="2" id="KW-0675">Receptor</keyword>
<dbReference type="Proteomes" id="UP000027318">
    <property type="component" value="Unassembled WGS sequence"/>
</dbReference>
<dbReference type="Gene3D" id="3.40.190.10">
    <property type="entry name" value="Periplasmic binding protein-like II"/>
    <property type="match status" value="2"/>
</dbReference>
<evidence type="ECO:0000313" key="3">
    <source>
        <dbReference type="Proteomes" id="UP000027318"/>
    </source>
</evidence>
<evidence type="ECO:0000256" key="1">
    <source>
        <dbReference type="SAM" id="SignalP"/>
    </source>
</evidence>
<dbReference type="PATRIC" id="fig|267850.7.peg.379"/>
<dbReference type="NCBIfam" id="TIGR02122">
    <property type="entry name" value="TRAP_TAXI"/>
    <property type="match status" value="1"/>
</dbReference>
<dbReference type="InterPro" id="IPR011852">
    <property type="entry name" value="TRAP_TAXI"/>
</dbReference>
<organism evidence="2 3">
    <name type="scientific">Nitrincola lacisaponensis</name>
    <dbReference type="NCBI Taxonomy" id="267850"/>
    <lineage>
        <taxon>Bacteria</taxon>
        <taxon>Pseudomonadati</taxon>
        <taxon>Pseudomonadota</taxon>
        <taxon>Gammaproteobacteria</taxon>
        <taxon>Oceanospirillales</taxon>
        <taxon>Oceanospirillaceae</taxon>
        <taxon>Nitrincola</taxon>
    </lineage>
</organism>
<dbReference type="STRING" id="267850.ADINL_0383"/>
<gene>
    <name evidence="2" type="ORF">ADINL_0383</name>
</gene>
<sequence>MRILSKQALVAGCLGLAMAAGAVHAAEDRSDWPRSITVGTASQGGVYYVYGAGWANLVGEALGISAGAEVTGGPVQNATLVQMGEHAFGMVTTGPLVAALQGKSELAPGMAHDDVRAVFPMYQTTLQIIALKSSGINSVEDLAGKTIGVGPAGGTADMYHPQLLEKLGINVRTRNGGAADQAGQLQDGLIDAFAFAAGMPISAFSQLEAQADVNIFSYEPHHFEKISESFPELSQATIPTTVYSSMSEDRSAISLWNLAITHKDMPESLVYGVTKTVMENNDRMMQIHSASSETIPENYKYNTIVPWHAGAARWFEENGYEIPENMKD</sequence>
<reference evidence="2 3" key="1">
    <citation type="journal article" date="2005" name="Int. J. Syst. Evol. Microbiol.">
        <title>Nitrincola lacisaponensis gen. nov., sp. nov., a novel alkaliphilic bacterium isolated from an alkaline, saline lake.</title>
        <authorList>
            <person name="Dimitriu P.A."/>
            <person name="Shukla S.K."/>
            <person name="Conradt J."/>
            <person name="Marquez M.C."/>
            <person name="Ventosa A."/>
            <person name="Maglia A."/>
            <person name="Peyton B.M."/>
            <person name="Pinkart H.C."/>
            <person name="Mormile M.R."/>
        </authorList>
    </citation>
    <scope>NUCLEOTIDE SEQUENCE [LARGE SCALE GENOMIC DNA]</scope>
    <source>
        <strain evidence="2 3">4CA</strain>
    </source>
</reference>
<keyword evidence="3" id="KW-1185">Reference proteome</keyword>
<feature type="chain" id="PRO_5001620135" evidence="1">
    <location>
        <begin position="26"/>
        <end position="328"/>
    </location>
</feature>
<keyword evidence="1" id="KW-0732">Signal</keyword>
<name>A0A063Y437_9GAMM</name>
<feature type="signal peptide" evidence="1">
    <location>
        <begin position="1"/>
        <end position="25"/>
    </location>
</feature>
<dbReference type="Pfam" id="PF16868">
    <property type="entry name" value="NMT1_3"/>
    <property type="match status" value="1"/>
</dbReference>
<dbReference type="PANTHER" id="PTHR42941:SF1">
    <property type="entry name" value="SLL1037 PROTEIN"/>
    <property type="match status" value="1"/>
</dbReference>
<dbReference type="SUPFAM" id="SSF53850">
    <property type="entry name" value="Periplasmic binding protein-like II"/>
    <property type="match status" value="1"/>
</dbReference>
<dbReference type="RefSeq" id="WP_036543324.1">
    <property type="nucleotide sequence ID" value="NZ_JBKBNO010000007.1"/>
</dbReference>
<dbReference type="AlphaFoldDB" id="A0A063Y437"/>